<gene>
    <name evidence="2" type="ORF">BCO9919_02965</name>
</gene>
<proteinExistence type="predicted"/>
<organism evidence="2 3">
    <name type="scientific">Burkholderia cenocepacia</name>
    <dbReference type="NCBI Taxonomy" id="95486"/>
    <lineage>
        <taxon>Bacteria</taxon>
        <taxon>Pseudomonadati</taxon>
        <taxon>Pseudomonadota</taxon>
        <taxon>Betaproteobacteria</taxon>
        <taxon>Burkholderiales</taxon>
        <taxon>Burkholderiaceae</taxon>
        <taxon>Burkholderia</taxon>
        <taxon>Burkholderia cepacia complex</taxon>
    </lineage>
</organism>
<dbReference type="EMBL" id="CABWIK020000015">
    <property type="protein sequence ID" value="CAB3967820.1"/>
    <property type="molecule type" value="Genomic_DNA"/>
</dbReference>
<dbReference type="SUPFAM" id="SSF51445">
    <property type="entry name" value="(Trans)glycosidases"/>
    <property type="match status" value="1"/>
</dbReference>
<evidence type="ECO:0000256" key="1">
    <source>
        <dbReference type="SAM" id="SignalP"/>
    </source>
</evidence>
<reference evidence="2 3" key="1">
    <citation type="submission" date="2020-04" db="EMBL/GenBank/DDBJ databases">
        <authorList>
            <person name="Depoorter E."/>
        </authorList>
    </citation>
    <scope>NUCLEOTIDE SEQUENCE [LARGE SCALE GENOMIC DNA]</scope>
    <source>
        <strain evidence="2 3">BCC0132</strain>
    </source>
</reference>
<sequence length="397" mass="43118">MNLSSLVVRFKLSALLAAVLAINPCVTSAGTARFVSSFSTVTASDSQNLQGTYMSEMDGSNSAYNKLNGVHLTPEQFVSVRGRDSMYQTKAIISVWSRLIGNGGAPVSDLDGAINTLGQQVIDGYRDKILALYIYDEPTVANVSKSSLELIISKLNARFPGIPTYVVYNSNCYVSPSCSSSLSMSERDIPSNVDWIGFDAYNWNNDPSFVSNTISPYLTQLRSHLDQLGMKKAIVIVAQGFQPGSSAPSSASDTALAQQMKSYFSLLESANGCTQSCGLQRVIGIDSYFWGSDANAWGSHWLPVTQRALFDVAGPIINASVSGNNYYIPEPNFNGQFAIIANGVPKYYYKYGSNLYYCSYASEQEYLNDKSALGLANVTTPIYPTTESLFYNGACHP</sequence>
<protein>
    <submittedName>
        <fullName evidence="2">Uncharacterized protein</fullName>
    </submittedName>
</protein>
<dbReference type="AlphaFoldDB" id="A0A6J5J881"/>
<evidence type="ECO:0000313" key="2">
    <source>
        <dbReference type="EMBL" id="CAB3967820.1"/>
    </source>
</evidence>
<dbReference type="Proteomes" id="UP000494322">
    <property type="component" value="Unassembled WGS sequence"/>
</dbReference>
<keyword evidence="1" id="KW-0732">Signal</keyword>
<name>A0A6J5J881_9BURK</name>
<accession>A0A6J5J881</accession>
<feature type="chain" id="PRO_5027041692" evidence="1">
    <location>
        <begin position="30"/>
        <end position="397"/>
    </location>
</feature>
<evidence type="ECO:0000313" key="3">
    <source>
        <dbReference type="Proteomes" id="UP000494322"/>
    </source>
</evidence>
<feature type="signal peptide" evidence="1">
    <location>
        <begin position="1"/>
        <end position="29"/>
    </location>
</feature>
<dbReference type="InterPro" id="IPR017853">
    <property type="entry name" value="GH"/>
</dbReference>
<dbReference type="RefSeq" id="WP_175238413.1">
    <property type="nucleotide sequence ID" value="NZ_CABWIK020000015.1"/>
</dbReference>